<dbReference type="GeneTree" id="ENSGT00390000013532"/>
<accession>A0A8C6XZ11</accession>
<reference evidence="1" key="1">
    <citation type="submission" date="2025-08" db="UniProtKB">
        <authorList>
            <consortium name="Ensembl"/>
        </authorList>
    </citation>
    <scope>IDENTIFICATION</scope>
</reference>
<proteinExistence type="predicted"/>
<dbReference type="Proteomes" id="UP000694559">
    <property type="component" value="Unplaced"/>
</dbReference>
<dbReference type="PANTHER" id="PTHR21771:SF0">
    <property type="entry name" value="MITOCHONDRIA-EATING PROTEIN"/>
    <property type="match status" value="1"/>
</dbReference>
<dbReference type="GO" id="GO:0035694">
    <property type="term" value="P:mitochondrial protein catabolic process"/>
    <property type="evidence" value="ECO:0007669"/>
    <property type="project" value="InterPro"/>
</dbReference>
<reference evidence="1" key="2">
    <citation type="submission" date="2025-09" db="UniProtKB">
        <authorList>
            <consortium name="Ensembl"/>
        </authorList>
    </citation>
    <scope>IDENTIFICATION</scope>
</reference>
<dbReference type="GO" id="GO:0035695">
    <property type="term" value="P:mitophagy by internal vacuole formation"/>
    <property type="evidence" value="ECO:0007669"/>
    <property type="project" value="TreeGrafter"/>
</dbReference>
<keyword evidence="2" id="KW-1185">Reference proteome</keyword>
<dbReference type="GO" id="GO:0005741">
    <property type="term" value="C:mitochondrial outer membrane"/>
    <property type="evidence" value="ECO:0007669"/>
    <property type="project" value="InterPro"/>
</dbReference>
<protein>
    <submittedName>
        <fullName evidence="1">Uncharacterized protein</fullName>
    </submittedName>
</protein>
<evidence type="ECO:0000313" key="1">
    <source>
        <dbReference type="Ensembl" id="ENSNNAP00000021598.1"/>
    </source>
</evidence>
<dbReference type="InterPro" id="IPR026169">
    <property type="entry name" value="MIEAP"/>
</dbReference>
<sequence length="135" mass="15480">MADTLRRLINNETCRILQEKLESWYRDYYINSCNKNLTLCCEIMELNSTIQGQLFSILNKACQEGGNYEGMEIIKSRLLPWLGTCFSSPPFGSTLDTCSSVLQVILISKKIPNIKIKPNVCMVWIQKLYLLSSVF</sequence>
<dbReference type="PANTHER" id="PTHR21771">
    <property type="entry name" value="MITOCHONDRIA-EATING PROTEIN-RELATED"/>
    <property type="match status" value="1"/>
</dbReference>
<dbReference type="OMA" id="ILNKACQ"/>
<dbReference type="Ensembl" id="ENSNNAT00000022647.1">
    <property type="protein sequence ID" value="ENSNNAP00000021598.1"/>
    <property type="gene ID" value="ENSNNAG00000014290.1"/>
</dbReference>
<organism evidence="1 2">
    <name type="scientific">Naja naja</name>
    <name type="common">Indian cobra</name>
    <dbReference type="NCBI Taxonomy" id="35670"/>
    <lineage>
        <taxon>Eukaryota</taxon>
        <taxon>Metazoa</taxon>
        <taxon>Chordata</taxon>
        <taxon>Craniata</taxon>
        <taxon>Vertebrata</taxon>
        <taxon>Euteleostomi</taxon>
        <taxon>Lepidosauria</taxon>
        <taxon>Squamata</taxon>
        <taxon>Bifurcata</taxon>
        <taxon>Unidentata</taxon>
        <taxon>Episquamata</taxon>
        <taxon>Toxicofera</taxon>
        <taxon>Serpentes</taxon>
        <taxon>Colubroidea</taxon>
        <taxon>Elapidae</taxon>
        <taxon>Elapinae</taxon>
        <taxon>Naja</taxon>
    </lineage>
</organism>
<dbReference type="AlphaFoldDB" id="A0A8C6XZ11"/>
<dbReference type="OrthoDB" id="5966837at2759"/>
<name>A0A8C6XZ11_NAJNA</name>
<evidence type="ECO:0000313" key="2">
    <source>
        <dbReference type="Proteomes" id="UP000694559"/>
    </source>
</evidence>